<dbReference type="RefSeq" id="XP_033531039.1">
    <property type="nucleotide sequence ID" value="XM_033676712.1"/>
</dbReference>
<sequence length="518" mass="57323">MAQQQAPQRPPQLRQPSYLNSNAVAGPSNAENTLNSPEHPSLALSPTLSSRKRTLEDSQEWVLFSPDTATSSPSLIRTHTASTGRTLRTVGLTRYSDVGSLDTAARSDQISSDAYGDEDAIDVDNDLTCHGSDEEGTADLDSLDDGLHAFHELSDWSGGPRARLDQSGGTVLPTHDGFGSFNASGTQAVMQEQIGQFERYNTRRRGSSQVRRRTSSIQRRLDALQEVEELTGEHDRIQMVERWRLEQSKALLEEIERETRRMRRMSRTIGAAMSAASATGVDEPPENESWWQRFTRKVIRDLMGIDENLLSVIFGEALPIEATASGDGNDSAGTTPTNSTMRDILAEGQDELDHSWEHRLLSRIARELGSLVHQLSEHPGAFSTYVRTQETPTYVGARGPSSRQPTTHPTGTIAHDNSPFGPLSPLTPTTSNSTGPLFQPTVQTAHRTPPFSDPSLWGIEEEEEPLPSDPRHFNELDRVYWERELDAKLIFNFLRQRFSSRPSSPTPEASGLSRSPSN</sequence>
<evidence type="ECO:0000313" key="2">
    <source>
        <dbReference type="EMBL" id="KAF1809408.1"/>
    </source>
</evidence>
<feature type="compositionally biased region" description="Polar residues" evidence="1">
    <location>
        <begin position="401"/>
        <end position="410"/>
    </location>
</feature>
<proteinExistence type="predicted"/>
<reference evidence="4" key="3">
    <citation type="submission" date="2025-04" db="UniProtKB">
        <authorList>
            <consortium name="RefSeq"/>
        </authorList>
    </citation>
    <scope>IDENTIFICATION</scope>
    <source>
        <strain evidence="4">CBS 781.70</strain>
    </source>
</reference>
<gene>
    <name evidence="2 4" type="ORF">P152DRAFT_403559</name>
</gene>
<dbReference type="EMBL" id="ML975173">
    <property type="protein sequence ID" value="KAF1809408.1"/>
    <property type="molecule type" value="Genomic_DNA"/>
</dbReference>
<protein>
    <submittedName>
        <fullName evidence="2 4">Uncharacterized protein</fullName>
    </submittedName>
</protein>
<feature type="compositionally biased region" description="Polar residues" evidence="1">
    <location>
        <begin position="17"/>
        <end position="49"/>
    </location>
</feature>
<dbReference type="GeneID" id="54417282"/>
<dbReference type="Proteomes" id="UP000504638">
    <property type="component" value="Unplaced"/>
</dbReference>
<accession>A0A6G1FUN4</accession>
<keyword evidence="3" id="KW-1185">Reference proteome</keyword>
<reference evidence="2 4" key="1">
    <citation type="submission" date="2020-01" db="EMBL/GenBank/DDBJ databases">
        <authorList>
            <consortium name="DOE Joint Genome Institute"/>
            <person name="Haridas S."/>
            <person name="Albert R."/>
            <person name="Binder M."/>
            <person name="Bloem J."/>
            <person name="Labutti K."/>
            <person name="Salamov A."/>
            <person name="Andreopoulos B."/>
            <person name="Baker S.E."/>
            <person name="Barry K."/>
            <person name="Bills G."/>
            <person name="Bluhm B.H."/>
            <person name="Cannon C."/>
            <person name="Castanera R."/>
            <person name="Culley D.E."/>
            <person name="Daum C."/>
            <person name="Ezra D."/>
            <person name="Gonzalez J.B."/>
            <person name="Henrissat B."/>
            <person name="Kuo A."/>
            <person name="Liang C."/>
            <person name="Lipzen A."/>
            <person name="Lutzoni F."/>
            <person name="Magnuson J."/>
            <person name="Mondo S."/>
            <person name="Nolan M."/>
            <person name="Ohm R."/>
            <person name="Pangilinan J."/>
            <person name="Park H.-J."/>
            <person name="Ramirez L."/>
            <person name="Alfaro M."/>
            <person name="Sun H."/>
            <person name="Tritt A."/>
            <person name="Yoshinaga Y."/>
            <person name="Zwiers L.-H."/>
            <person name="Turgeon B.G."/>
            <person name="Goodwin S.B."/>
            <person name="Spatafora J.W."/>
            <person name="Crous P.W."/>
            <person name="Grigoriev I.V."/>
        </authorList>
    </citation>
    <scope>NUCLEOTIDE SEQUENCE</scope>
    <source>
        <strain evidence="2 4">CBS 781.70</strain>
    </source>
</reference>
<name>A0A6G1FUN4_9PEZI</name>
<reference evidence="4" key="2">
    <citation type="submission" date="2020-04" db="EMBL/GenBank/DDBJ databases">
        <authorList>
            <consortium name="NCBI Genome Project"/>
        </authorList>
    </citation>
    <scope>NUCLEOTIDE SEQUENCE</scope>
    <source>
        <strain evidence="4">CBS 781.70</strain>
    </source>
</reference>
<feature type="region of interest" description="Disordered" evidence="1">
    <location>
        <begin position="1"/>
        <end position="51"/>
    </location>
</feature>
<feature type="region of interest" description="Disordered" evidence="1">
    <location>
        <begin position="393"/>
        <end position="457"/>
    </location>
</feature>
<dbReference type="AlphaFoldDB" id="A0A6G1FUN4"/>
<feature type="compositionally biased region" description="Low complexity" evidence="1">
    <location>
        <begin position="418"/>
        <end position="437"/>
    </location>
</feature>
<feature type="region of interest" description="Disordered" evidence="1">
    <location>
        <begin position="499"/>
        <end position="518"/>
    </location>
</feature>
<evidence type="ECO:0000313" key="3">
    <source>
        <dbReference type="Proteomes" id="UP000504638"/>
    </source>
</evidence>
<evidence type="ECO:0000313" key="4">
    <source>
        <dbReference type="RefSeq" id="XP_033531039.1"/>
    </source>
</evidence>
<organism evidence="2">
    <name type="scientific">Eremomyces bilateralis CBS 781.70</name>
    <dbReference type="NCBI Taxonomy" id="1392243"/>
    <lineage>
        <taxon>Eukaryota</taxon>
        <taxon>Fungi</taxon>
        <taxon>Dikarya</taxon>
        <taxon>Ascomycota</taxon>
        <taxon>Pezizomycotina</taxon>
        <taxon>Dothideomycetes</taxon>
        <taxon>Dothideomycetes incertae sedis</taxon>
        <taxon>Eremomycetales</taxon>
        <taxon>Eremomycetaceae</taxon>
        <taxon>Eremomyces</taxon>
    </lineage>
</organism>
<dbReference type="OrthoDB" id="5402147at2759"/>
<feature type="non-terminal residue" evidence="2">
    <location>
        <position position="518"/>
    </location>
</feature>
<feature type="compositionally biased region" description="Low complexity" evidence="1">
    <location>
        <begin position="1"/>
        <end position="16"/>
    </location>
</feature>
<evidence type="ECO:0000256" key="1">
    <source>
        <dbReference type="SAM" id="MobiDB-lite"/>
    </source>
</evidence>